<comment type="caution">
    <text evidence="6">The sequence shown here is derived from an EMBL/GenBank/DDBJ whole genome shotgun (WGS) entry which is preliminary data.</text>
</comment>
<accession>A0ABW2TR40</accession>
<evidence type="ECO:0000313" key="6">
    <source>
        <dbReference type="EMBL" id="MFC7616290.1"/>
    </source>
</evidence>
<organism evidence="6 7">
    <name type="scientific">Actinokineospora soli</name>
    <dbReference type="NCBI Taxonomy" id="1048753"/>
    <lineage>
        <taxon>Bacteria</taxon>
        <taxon>Bacillati</taxon>
        <taxon>Actinomycetota</taxon>
        <taxon>Actinomycetes</taxon>
        <taxon>Pseudonocardiales</taxon>
        <taxon>Pseudonocardiaceae</taxon>
        <taxon>Actinokineospora</taxon>
    </lineage>
</organism>
<dbReference type="EMBL" id="JBHTEY010000004">
    <property type="protein sequence ID" value="MFC7616290.1"/>
    <property type="molecule type" value="Genomic_DNA"/>
</dbReference>
<evidence type="ECO:0000256" key="1">
    <source>
        <dbReference type="ARBA" id="ARBA00022491"/>
    </source>
</evidence>
<dbReference type="InterPro" id="IPR046335">
    <property type="entry name" value="LacI/GalR-like_sensor"/>
</dbReference>
<reference evidence="7" key="1">
    <citation type="journal article" date="2019" name="Int. J. Syst. Evol. Microbiol.">
        <title>The Global Catalogue of Microorganisms (GCM) 10K type strain sequencing project: providing services to taxonomists for standard genome sequencing and annotation.</title>
        <authorList>
            <consortium name="The Broad Institute Genomics Platform"/>
            <consortium name="The Broad Institute Genome Sequencing Center for Infectious Disease"/>
            <person name="Wu L."/>
            <person name="Ma J."/>
        </authorList>
    </citation>
    <scope>NUCLEOTIDE SEQUENCE [LARGE SCALE GENOMIC DNA]</scope>
    <source>
        <strain evidence="7">JCM 17695</strain>
    </source>
</reference>
<dbReference type="InterPro" id="IPR028082">
    <property type="entry name" value="Peripla_BP_I"/>
</dbReference>
<evidence type="ECO:0000256" key="2">
    <source>
        <dbReference type="ARBA" id="ARBA00023015"/>
    </source>
</evidence>
<dbReference type="Gene3D" id="3.40.50.2300">
    <property type="match status" value="1"/>
</dbReference>
<dbReference type="PANTHER" id="PTHR30146:SF148">
    <property type="entry name" value="HTH-TYPE TRANSCRIPTIONAL REPRESSOR PURR-RELATED"/>
    <property type="match status" value="1"/>
</dbReference>
<keyword evidence="1" id="KW-0678">Repressor</keyword>
<evidence type="ECO:0000256" key="3">
    <source>
        <dbReference type="ARBA" id="ARBA00023125"/>
    </source>
</evidence>
<keyword evidence="7" id="KW-1185">Reference proteome</keyword>
<evidence type="ECO:0000259" key="5">
    <source>
        <dbReference type="Pfam" id="PF13377"/>
    </source>
</evidence>
<dbReference type="SUPFAM" id="SSF53822">
    <property type="entry name" value="Periplasmic binding protein-like I"/>
    <property type="match status" value="1"/>
</dbReference>
<sequence length="93" mass="9777">MFCFNDEVAMGVYQAAAERGLSVPGDVSVVGVDDLRIVAEALTPGLTTVALPHTEMGRWAVARLMDAIEGTPEPVGAKLPCALVERGSVARPR</sequence>
<gene>
    <name evidence="6" type="ORF">ACFQV2_25285</name>
</gene>
<dbReference type="PANTHER" id="PTHR30146">
    <property type="entry name" value="LACI-RELATED TRANSCRIPTIONAL REPRESSOR"/>
    <property type="match status" value="1"/>
</dbReference>
<evidence type="ECO:0000256" key="4">
    <source>
        <dbReference type="ARBA" id="ARBA00023163"/>
    </source>
</evidence>
<protein>
    <submittedName>
        <fullName evidence="6">Substrate-binding domain-containing protein</fullName>
    </submittedName>
</protein>
<keyword evidence="2" id="KW-0805">Transcription regulation</keyword>
<evidence type="ECO:0000313" key="7">
    <source>
        <dbReference type="Proteomes" id="UP001596512"/>
    </source>
</evidence>
<keyword evidence="4" id="KW-0804">Transcription</keyword>
<dbReference type="Pfam" id="PF13377">
    <property type="entry name" value="Peripla_BP_3"/>
    <property type="match status" value="1"/>
</dbReference>
<keyword evidence="3" id="KW-0238">DNA-binding</keyword>
<dbReference type="Proteomes" id="UP001596512">
    <property type="component" value="Unassembled WGS sequence"/>
</dbReference>
<proteinExistence type="predicted"/>
<feature type="domain" description="Transcriptional regulator LacI/GalR-like sensor" evidence="5">
    <location>
        <begin position="2"/>
        <end position="89"/>
    </location>
</feature>
<name>A0ABW2TR40_9PSEU</name>